<dbReference type="GO" id="GO:0016301">
    <property type="term" value="F:kinase activity"/>
    <property type="evidence" value="ECO:0007669"/>
    <property type="project" value="UniProtKB-KW"/>
</dbReference>
<organism evidence="6 7">
    <name type="scientific">Lacticaseibacillus nasuensis JCM 17158</name>
    <dbReference type="NCBI Taxonomy" id="1291734"/>
    <lineage>
        <taxon>Bacteria</taxon>
        <taxon>Bacillati</taxon>
        <taxon>Bacillota</taxon>
        <taxon>Bacilli</taxon>
        <taxon>Lactobacillales</taxon>
        <taxon>Lactobacillaceae</taxon>
        <taxon>Lacticaseibacillus</taxon>
    </lineage>
</organism>
<dbReference type="Gene3D" id="3.30.420.40">
    <property type="match status" value="2"/>
</dbReference>
<feature type="domain" description="Carbohydrate kinase FGGY N-terminal" evidence="4">
    <location>
        <begin position="19"/>
        <end position="210"/>
    </location>
</feature>
<dbReference type="GO" id="GO:0005975">
    <property type="term" value="P:carbohydrate metabolic process"/>
    <property type="evidence" value="ECO:0007669"/>
    <property type="project" value="InterPro"/>
</dbReference>
<evidence type="ECO:0000256" key="3">
    <source>
        <dbReference type="ARBA" id="ARBA00022777"/>
    </source>
</evidence>
<dbReference type="InterPro" id="IPR018484">
    <property type="entry name" value="FGGY_N"/>
</dbReference>
<dbReference type="Pfam" id="PF02782">
    <property type="entry name" value="FGGY_C"/>
    <property type="match status" value="1"/>
</dbReference>
<dbReference type="EMBL" id="AZDJ01000032">
    <property type="protein sequence ID" value="KRK70490.1"/>
    <property type="molecule type" value="Genomic_DNA"/>
</dbReference>
<protein>
    <submittedName>
        <fullName evidence="6">AraB protein</fullName>
    </submittedName>
</protein>
<comment type="similarity">
    <text evidence="1">Belongs to the FGGY kinase family.</text>
</comment>
<dbReference type="AlphaFoldDB" id="A0A0R1JS28"/>
<dbReference type="STRING" id="1291734.FD02_GL000559"/>
<dbReference type="PANTHER" id="PTHR43095:SF5">
    <property type="entry name" value="XYLULOSE KINASE"/>
    <property type="match status" value="1"/>
</dbReference>
<evidence type="ECO:0000259" key="4">
    <source>
        <dbReference type="Pfam" id="PF00370"/>
    </source>
</evidence>
<dbReference type="InterPro" id="IPR018485">
    <property type="entry name" value="FGGY_C"/>
</dbReference>
<dbReference type="InterPro" id="IPR043129">
    <property type="entry name" value="ATPase_NBD"/>
</dbReference>
<evidence type="ECO:0000256" key="2">
    <source>
        <dbReference type="ARBA" id="ARBA00022679"/>
    </source>
</evidence>
<keyword evidence="2" id="KW-0808">Transferase</keyword>
<dbReference type="PATRIC" id="fig|1291734.4.peg.574"/>
<accession>A0A0R1JS28</accession>
<evidence type="ECO:0000313" key="7">
    <source>
        <dbReference type="Proteomes" id="UP000051804"/>
    </source>
</evidence>
<comment type="caution">
    <text evidence="6">The sequence shown here is derived from an EMBL/GenBank/DDBJ whole genome shotgun (WGS) entry which is preliminary data.</text>
</comment>
<evidence type="ECO:0000256" key="1">
    <source>
        <dbReference type="ARBA" id="ARBA00009156"/>
    </source>
</evidence>
<dbReference type="CDD" id="cd07809">
    <property type="entry name" value="ASKHA_NBD_FGGY_BaXK-like"/>
    <property type="match status" value="1"/>
</dbReference>
<feature type="domain" description="Carbohydrate kinase FGGY C-terminal" evidence="5">
    <location>
        <begin position="279"/>
        <end position="477"/>
    </location>
</feature>
<reference evidence="6 7" key="1">
    <citation type="journal article" date="2015" name="Genome Announc.">
        <title>Expanding the biotechnology potential of lactobacilli through comparative genomics of 213 strains and associated genera.</title>
        <authorList>
            <person name="Sun Z."/>
            <person name="Harris H.M."/>
            <person name="McCann A."/>
            <person name="Guo C."/>
            <person name="Argimon S."/>
            <person name="Zhang W."/>
            <person name="Yang X."/>
            <person name="Jeffery I.B."/>
            <person name="Cooney J.C."/>
            <person name="Kagawa T.F."/>
            <person name="Liu W."/>
            <person name="Song Y."/>
            <person name="Salvetti E."/>
            <person name="Wrobel A."/>
            <person name="Rasinkangas P."/>
            <person name="Parkhill J."/>
            <person name="Rea M.C."/>
            <person name="O'Sullivan O."/>
            <person name="Ritari J."/>
            <person name="Douillard F.P."/>
            <person name="Paul Ross R."/>
            <person name="Yang R."/>
            <person name="Briner A.E."/>
            <person name="Felis G.E."/>
            <person name="de Vos W.M."/>
            <person name="Barrangou R."/>
            <person name="Klaenhammer T.R."/>
            <person name="Caufield P.W."/>
            <person name="Cui Y."/>
            <person name="Zhang H."/>
            <person name="O'Toole P.W."/>
        </authorList>
    </citation>
    <scope>NUCLEOTIDE SEQUENCE [LARGE SCALE GENOMIC DNA]</scope>
    <source>
        <strain evidence="6 7">JCM 17158</strain>
    </source>
</reference>
<dbReference type="Pfam" id="PF00370">
    <property type="entry name" value="FGGY_N"/>
    <property type="match status" value="1"/>
</dbReference>
<sequence>MNVMAIDAKQEITAGTASLGIELGSTNIKAVLIGSDFTTLASGSYGWENQFENGNWTYPLTQVWTGIAASYQQLAANVQSQYGVALTKLGAIGVSAMMHGYLAFDAAGKQLVPFRTWRNNTTAAAAAELTTLFDFNIPQRWSIAHFYQAILNNEAHVGDVAFFTTLAGYVHWQLTGKKVIGVGDASGMFPIDAQTKTYDTDMVAQFDAKLKQKGLSQHLLDLLPQPLVAGTPAGTLTAAGAKLLDPTGALQAGAVMAPPEGDAGTGMTGTNAVRERTGNISAGTSAFSMIVLDRPLKAVHRDIDVVTTPEGAPVAMVHTNNCTSDINAWVGLFKQVATTLGADLSTDALYAKLFDESQNGDADCGGIYNYAYLSGENITDVEAGRPMVVRTPNSHFTLANFIKSQLYSSFAPLKIGNDILVKEEGIQADSMIAQGGIFRTPKIAQQVLADALNTPITVMATAGEGGPWGMAVLAAYTRDRAGAANLADYLDAQVFKTAESTTLAPAAAGVAGFDRYIAQYQNGLAAEQAAGSAIADYQA</sequence>
<dbReference type="Proteomes" id="UP000051804">
    <property type="component" value="Unassembled WGS sequence"/>
</dbReference>
<dbReference type="SUPFAM" id="SSF53067">
    <property type="entry name" value="Actin-like ATPase domain"/>
    <property type="match status" value="2"/>
</dbReference>
<keyword evidence="7" id="KW-1185">Reference proteome</keyword>
<keyword evidence="3" id="KW-0418">Kinase</keyword>
<proteinExistence type="inferred from homology"/>
<name>A0A0R1JS28_9LACO</name>
<dbReference type="InterPro" id="IPR050406">
    <property type="entry name" value="FGGY_Carb_Kinase"/>
</dbReference>
<dbReference type="PANTHER" id="PTHR43095">
    <property type="entry name" value="SUGAR KINASE"/>
    <property type="match status" value="1"/>
</dbReference>
<evidence type="ECO:0000259" key="5">
    <source>
        <dbReference type="Pfam" id="PF02782"/>
    </source>
</evidence>
<evidence type="ECO:0000313" key="6">
    <source>
        <dbReference type="EMBL" id="KRK70490.1"/>
    </source>
</evidence>
<gene>
    <name evidence="6" type="ORF">FD02_GL000559</name>
</gene>